<protein>
    <submittedName>
        <fullName evidence="2">Uncharacterized protein</fullName>
    </submittedName>
</protein>
<feature type="region of interest" description="Disordered" evidence="1">
    <location>
        <begin position="107"/>
        <end position="126"/>
    </location>
</feature>
<keyword evidence="3" id="KW-1185">Reference proteome</keyword>
<feature type="region of interest" description="Disordered" evidence="1">
    <location>
        <begin position="136"/>
        <end position="179"/>
    </location>
</feature>
<dbReference type="EMBL" id="CAUYUJ010003688">
    <property type="protein sequence ID" value="CAK0806347.1"/>
    <property type="molecule type" value="Genomic_DNA"/>
</dbReference>
<organism evidence="2 3">
    <name type="scientific">Prorocentrum cordatum</name>
    <dbReference type="NCBI Taxonomy" id="2364126"/>
    <lineage>
        <taxon>Eukaryota</taxon>
        <taxon>Sar</taxon>
        <taxon>Alveolata</taxon>
        <taxon>Dinophyceae</taxon>
        <taxon>Prorocentrales</taxon>
        <taxon>Prorocentraceae</taxon>
        <taxon>Prorocentrum</taxon>
    </lineage>
</organism>
<evidence type="ECO:0000313" key="2">
    <source>
        <dbReference type="EMBL" id="CAK0806347.1"/>
    </source>
</evidence>
<feature type="region of interest" description="Disordered" evidence="1">
    <location>
        <begin position="1"/>
        <end position="36"/>
    </location>
</feature>
<sequence length="352" mass="39504">MKQAERDFKTDVAGADRKKEAKRKAEADRKAEAERKAEAIRKARLLSIPFDAEADRKAEAERKEEADRKAEADRIARLEATRKAEAERKAEAQRMEEAIRDEAIRKAEADRKADAERKAEADRRVEAERLSEAIREAEAERQAEAERKAEAEREVQEKIEQTKQDSKTNAAGPPVARDARAVGDPHLQNIHGERFDLLRPGNHVLLHIPRRERVEKVLLRVEAEVRRLGGQCADMYFHELNITGAWVPHGRTGGLRFQAGGVRERHPQWLSFGRVQVKVAHGSTLQGAPYLNFYVKHLGHTGFTVGGLLGEDDHTEAAMPSEACAHRLSLLQVAAPSEYSVTVFPVAEASFE</sequence>
<evidence type="ECO:0000256" key="1">
    <source>
        <dbReference type="SAM" id="MobiDB-lite"/>
    </source>
</evidence>
<proteinExistence type="predicted"/>
<dbReference type="Proteomes" id="UP001189429">
    <property type="component" value="Unassembled WGS sequence"/>
</dbReference>
<name>A0ABN9QM59_9DINO</name>
<reference evidence="2" key="1">
    <citation type="submission" date="2023-10" db="EMBL/GenBank/DDBJ databases">
        <authorList>
            <person name="Chen Y."/>
            <person name="Shah S."/>
            <person name="Dougan E. K."/>
            <person name="Thang M."/>
            <person name="Chan C."/>
        </authorList>
    </citation>
    <scope>NUCLEOTIDE SEQUENCE [LARGE SCALE GENOMIC DNA]</scope>
</reference>
<accession>A0ABN9QM59</accession>
<gene>
    <name evidence="2" type="ORF">PCOR1329_LOCUS12595</name>
</gene>
<comment type="caution">
    <text evidence="2">The sequence shown here is derived from an EMBL/GenBank/DDBJ whole genome shotgun (WGS) entry which is preliminary data.</text>
</comment>
<feature type="compositionally biased region" description="Basic and acidic residues" evidence="1">
    <location>
        <begin position="136"/>
        <end position="166"/>
    </location>
</feature>
<evidence type="ECO:0000313" key="3">
    <source>
        <dbReference type="Proteomes" id="UP001189429"/>
    </source>
</evidence>
<feature type="compositionally biased region" description="Basic and acidic residues" evidence="1">
    <location>
        <begin position="53"/>
        <end position="73"/>
    </location>
</feature>
<feature type="region of interest" description="Disordered" evidence="1">
    <location>
        <begin position="51"/>
        <end position="73"/>
    </location>
</feature>